<dbReference type="GeneID" id="30982114"/>
<reference evidence="2" key="1">
    <citation type="submission" date="2016-05" db="EMBL/GenBank/DDBJ databases">
        <title>Comparative genomics of biotechnologically important yeasts.</title>
        <authorList>
            <consortium name="DOE Joint Genome Institute"/>
            <person name="Riley R."/>
            <person name="Haridas S."/>
            <person name="Wolfe K.H."/>
            <person name="Lopes M.R."/>
            <person name="Hittinger C.T."/>
            <person name="Goker M."/>
            <person name="Salamov A."/>
            <person name="Wisecaver J."/>
            <person name="Long T.M."/>
            <person name="Aerts A.L."/>
            <person name="Barry K."/>
            <person name="Choi C."/>
            <person name="Clum A."/>
            <person name="Coughlan A.Y."/>
            <person name="Deshpande S."/>
            <person name="Douglass A.P."/>
            <person name="Hanson S.J."/>
            <person name="Klenk H.-P."/>
            <person name="Labutti K."/>
            <person name="Lapidus A."/>
            <person name="Lindquist E."/>
            <person name="Lipzen A."/>
            <person name="Meier-Kolthoff J.P."/>
            <person name="Ohm R.A."/>
            <person name="Otillar R.P."/>
            <person name="Pangilinan J."/>
            <person name="Peng Y."/>
            <person name="Rokas A."/>
            <person name="Rosa C.A."/>
            <person name="Scheuner C."/>
            <person name="Sibirny A.A."/>
            <person name="Slot J.C."/>
            <person name="Stielow J.B."/>
            <person name="Sun H."/>
            <person name="Kurtzman C.P."/>
            <person name="Blackwell M."/>
            <person name="Grigoriev I.V."/>
            <person name="Jeffries T.W."/>
        </authorList>
    </citation>
    <scope>NUCLEOTIDE SEQUENCE [LARGE SCALE GENOMIC DNA]</scope>
    <source>
        <strain evidence="2">NRRL Y-17324</strain>
    </source>
</reference>
<gene>
    <name evidence="1" type="ORF">CANTADRAFT_27051</name>
</gene>
<dbReference type="AlphaFoldDB" id="A0A1E4SF79"/>
<evidence type="ECO:0000313" key="1">
    <source>
        <dbReference type="EMBL" id="ODV78125.1"/>
    </source>
</evidence>
<organism evidence="1 2">
    <name type="scientific">Suhomyces tanzawaensis NRRL Y-17324</name>
    <dbReference type="NCBI Taxonomy" id="984487"/>
    <lineage>
        <taxon>Eukaryota</taxon>
        <taxon>Fungi</taxon>
        <taxon>Dikarya</taxon>
        <taxon>Ascomycota</taxon>
        <taxon>Saccharomycotina</taxon>
        <taxon>Pichiomycetes</taxon>
        <taxon>Debaryomycetaceae</taxon>
        <taxon>Suhomyces</taxon>
    </lineage>
</organism>
<evidence type="ECO:0000313" key="2">
    <source>
        <dbReference type="Proteomes" id="UP000094285"/>
    </source>
</evidence>
<dbReference type="EMBL" id="KV453914">
    <property type="protein sequence ID" value="ODV78125.1"/>
    <property type="molecule type" value="Genomic_DNA"/>
</dbReference>
<name>A0A1E4SF79_9ASCO</name>
<proteinExistence type="predicted"/>
<sequence length="59" mass="6687">MPQFNAITFKGFNFSEIMSIWIFFVALIRINSTAHGEIPRNLSFAFLAQSHLIGAKRAD</sequence>
<dbReference type="RefSeq" id="XP_020063247.1">
    <property type="nucleotide sequence ID" value="XM_020207977.1"/>
</dbReference>
<protein>
    <submittedName>
        <fullName evidence="1">Uncharacterized protein</fullName>
    </submittedName>
</protein>
<dbReference type="Proteomes" id="UP000094285">
    <property type="component" value="Unassembled WGS sequence"/>
</dbReference>
<keyword evidence="2" id="KW-1185">Reference proteome</keyword>
<accession>A0A1E4SF79</accession>